<feature type="compositionally biased region" description="Acidic residues" evidence="1">
    <location>
        <begin position="110"/>
        <end position="120"/>
    </location>
</feature>
<evidence type="ECO:0000313" key="2">
    <source>
        <dbReference type="EMBL" id="QJA66321.1"/>
    </source>
</evidence>
<reference evidence="2" key="1">
    <citation type="submission" date="2020-03" db="EMBL/GenBank/DDBJ databases">
        <title>The deep terrestrial virosphere.</title>
        <authorList>
            <person name="Holmfeldt K."/>
            <person name="Nilsson E."/>
            <person name="Simone D."/>
            <person name="Lopez-Fernandez M."/>
            <person name="Wu X."/>
            <person name="de Brujin I."/>
            <person name="Lundin D."/>
            <person name="Andersson A."/>
            <person name="Bertilsson S."/>
            <person name="Dopson M."/>
        </authorList>
    </citation>
    <scope>NUCLEOTIDE SEQUENCE</scope>
    <source>
        <strain evidence="3">MM415A03599</strain>
        <strain evidence="2">MM415B00355</strain>
    </source>
</reference>
<protein>
    <submittedName>
        <fullName evidence="2">Uncharacterized protein</fullName>
    </submittedName>
</protein>
<feature type="region of interest" description="Disordered" evidence="1">
    <location>
        <begin position="88"/>
        <end position="145"/>
    </location>
</feature>
<accession>A0A6M3JBE6</accession>
<evidence type="ECO:0000256" key="1">
    <source>
        <dbReference type="SAM" id="MobiDB-lite"/>
    </source>
</evidence>
<organism evidence="2">
    <name type="scientific">viral metagenome</name>
    <dbReference type="NCBI Taxonomy" id="1070528"/>
    <lineage>
        <taxon>unclassified sequences</taxon>
        <taxon>metagenomes</taxon>
        <taxon>organismal metagenomes</taxon>
    </lineage>
</organism>
<name>A0A6M3JBE6_9ZZZZ</name>
<proteinExistence type="predicted"/>
<sequence>MSGRSSPADSRDKAPNRRGGPGVRPSPRGSGRSFRLLGGRPDPDLADRTGGTGGGVGTMVRISTRMVRSRDGDDVRVNEDEVHRWTEHGYVLLEEPQAATVSSHSKEPEPEPEPEAEAEDSPMVSKELKGPGSRREGGIPVPTGDLEEMTVADLLAYSASRGIVLPSSTRKKTDVVAAIRAAEGGGET</sequence>
<evidence type="ECO:0000313" key="3">
    <source>
        <dbReference type="EMBL" id="QJA70678.1"/>
    </source>
</evidence>
<feature type="compositionally biased region" description="Basic and acidic residues" evidence="1">
    <location>
        <begin position="126"/>
        <end position="137"/>
    </location>
</feature>
<dbReference type="EMBL" id="MT141553">
    <property type="protein sequence ID" value="QJA66321.1"/>
    <property type="molecule type" value="Genomic_DNA"/>
</dbReference>
<feature type="region of interest" description="Disordered" evidence="1">
    <location>
        <begin position="1"/>
        <end position="76"/>
    </location>
</feature>
<dbReference type="AlphaFoldDB" id="A0A6M3JBE6"/>
<gene>
    <name evidence="3" type="ORF">MM415A03599_0002</name>
    <name evidence="2" type="ORF">MM415B00355_0021</name>
</gene>
<dbReference type="EMBL" id="MT141812">
    <property type="protein sequence ID" value="QJA70678.1"/>
    <property type="molecule type" value="Genomic_DNA"/>
</dbReference>
<feature type="compositionally biased region" description="Low complexity" evidence="1">
    <location>
        <begin position="23"/>
        <end position="40"/>
    </location>
</feature>